<dbReference type="PROSITE" id="PS50096">
    <property type="entry name" value="IQ"/>
    <property type="match status" value="1"/>
</dbReference>
<accession>A0ABR1GB97</accession>
<comment type="caution">
    <text evidence="2">The sequence shown here is derived from an EMBL/GenBank/DDBJ whole genome shotgun (WGS) entry which is preliminary data.</text>
</comment>
<evidence type="ECO:0000313" key="3">
    <source>
        <dbReference type="Proteomes" id="UP001363151"/>
    </source>
</evidence>
<evidence type="ECO:0000256" key="1">
    <source>
        <dbReference type="SAM" id="MobiDB-lite"/>
    </source>
</evidence>
<protein>
    <submittedName>
        <fullName evidence="2">Plastid-lipid associated protein / fibrillin family protein</fullName>
    </submittedName>
</protein>
<keyword evidence="3" id="KW-1185">Reference proteome</keyword>
<dbReference type="EMBL" id="JBBJCI010000035">
    <property type="protein sequence ID" value="KAK7253320.1"/>
    <property type="molecule type" value="Genomic_DNA"/>
</dbReference>
<proteinExistence type="predicted"/>
<name>A0ABR1GB97_AURAN</name>
<feature type="region of interest" description="Disordered" evidence="1">
    <location>
        <begin position="572"/>
        <end position="650"/>
    </location>
</feature>
<evidence type="ECO:0000313" key="2">
    <source>
        <dbReference type="EMBL" id="KAK7253320.1"/>
    </source>
</evidence>
<sequence length="704" mass="78883">MSTKQINTEDDYAEMLREMGVPYQKLSPMLYERLSKQRSGFFEELDGVESSFRLASVRTLDSRATPTTPASLPETPKLPVFSFVGRLAQKARGARSRVFTSFVKSKRDEAESLMISGVVRDYKYGDEAIPLEKQGDLSHYDEATMAKRLKIEGAPQFQKPCKTLWALVSHDGIQLRKGAYKEMIGRFNRVVHADPGNAERAAEADWSSDAGAKQFLLYEQFVHSMWELCDIWTETAEVPEYVALIERLILATTLSRFDGTLYWRDKERVTFDEYFAVGGDERARAEARRRRGEGQDLTKRFGAAVFIQRHWLTRKDNRMATRIQAQYRRRNISILLTANKTNGIVGKIYAKQIHMLAANARSMTKAGDQALRFDAFCLRYFKGMSGSTERALAYLKIFLNSVDALLRETDAEGLPLSPRIAVFAEMVGIGVDTFNGRLFHEYVLKVLAALYTEREANELLAGVDGDAAPVPAAKMRAALWQAMPPALRQSDAVKARISQAVDRALVAPRFKRLVDPDLAMYTALDLFKAADLWHALRRKRAALVIQAYGRVYAQRRREKRAAEERLSSFGARLIKDAPAKPPGRVPKKPSSAGRKKRSRPSSPGERRSRPSSPEDGDPRAGARKVLAPIKAPNAPSPISRKPRVKSPSGSIASFCGITISPRKKLDEALWMDLELNGGTDSLMFNSKLPKSKRPAVLFSALDVQ</sequence>
<reference evidence="2 3" key="1">
    <citation type="submission" date="2024-03" db="EMBL/GenBank/DDBJ databases">
        <title>Aureococcus anophagefferens CCMP1851 and Kratosvirus quantuckense: Draft genome of a second virus-susceptible host strain in the model system.</title>
        <authorList>
            <person name="Chase E."/>
            <person name="Truchon A.R."/>
            <person name="Schepens W."/>
            <person name="Wilhelm S.W."/>
        </authorList>
    </citation>
    <scope>NUCLEOTIDE SEQUENCE [LARGE SCALE GENOMIC DNA]</scope>
    <source>
        <strain evidence="2 3">CCMP1851</strain>
    </source>
</reference>
<dbReference type="Proteomes" id="UP001363151">
    <property type="component" value="Unassembled WGS sequence"/>
</dbReference>
<organism evidence="2 3">
    <name type="scientific">Aureococcus anophagefferens</name>
    <name type="common">Harmful bloom alga</name>
    <dbReference type="NCBI Taxonomy" id="44056"/>
    <lineage>
        <taxon>Eukaryota</taxon>
        <taxon>Sar</taxon>
        <taxon>Stramenopiles</taxon>
        <taxon>Ochrophyta</taxon>
        <taxon>Pelagophyceae</taxon>
        <taxon>Pelagomonadales</taxon>
        <taxon>Pelagomonadaceae</taxon>
        <taxon>Aureococcus</taxon>
    </lineage>
</organism>
<gene>
    <name evidence="2" type="ORF">SO694_00001358</name>
</gene>